<dbReference type="GeneID" id="77135518"/>
<dbReference type="GO" id="GO:0005975">
    <property type="term" value="P:carbohydrate metabolic process"/>
    <property type="evidence" value="ECO:0007669"/>
    <property type="project" value="UniProtKB-UniRule"/>
</dbReference>
<comment type="function">
    <text evidence="4">Catalyzes the interconversion between ADP-D-glycero-beta-D-manno-heptose and ADP-L-glycero-beta-D-manno-heptose via an epimerization at carbon 6 of the heptose.</text>
</comment>
<dbReference type="PANTHER" id="PTHR43103:SF3">
    <property type="entry name" value="ADP-L-GLYCERO-D-MANNO-HEPTOSE-6-EPIMERASE"/>
    <property type="match status" value="1"/>
</dbReference>
<dbReference type="InterPro" id="IPR036291">
    <property type="entry name" value="NAD(P)-bd_dom_sf"/>
</dbReference>
<dbReference type="EC" id="5.1.3.20" evidence="4"/>
<accession>C3X8M0</accession>
<dbReference type="GO" id="GO:0050661">
    <property type="term" value="F:NADP binding"/>
    <property type="evidence" value="ECO:0007669"/>
    <property type="project" value="InterPro"/>
</dbReference>
<dbReference type="PANTHER" id="PTHR43103">
    <property type="entry name" value="NUCLEOSIDE-DIPHOSPHATE-SUGAR EPIMERASE"/>
    <property type="match status" value="1"/>
</dbReference>
<keyword evidence="2 4" id="KW-0413">Isomerase</keyword>
<comment type="catalytic activity">
    <reaction evidence="4">
        <text>ADP-D-glycero-beta-D-manno-heptose = ADP-L-glycero-beta-D-manno-heptose</text>
        <dbReference type="Rhea" id="RHEA:17577"/>
        <dbReference type="ChEBI" id="CHEBI:59967"/>
        <dbReference type="ChEBI" id="CHEBI:61506"/>
        <dbReference type="EC" id="5.1.3.20"/>
    </reaction>
</comment>
<dbReference type="NCBIfam" id="TIGR02197">
    <property type="entry name" value="heptose_epim"/>
    <property type="match status" value="1"/>
</dbReference>
<evidence type="ECO:0000313" key="7">
    <source>
        <dbReference type="Proteomes" id="UP000005089"/>
    </source>
</evidence>
<dbReference type="SUPFAM" id="SSF51735">
    <property type="entry name" value="NAD(P)-binding Rossmann-fold domains"/>
    <property type="match status" value="1"/>
</dbReference>
<dbReference type="eggNOG" id="COG0451">
    <property type="taxonomic scope" value="Bacteria"/>
</dbReference>
<feature type="binding site" evidence="4">
    <location>
        <begin position="202"/>
        <end position="205"/>
    </location>
    <ligand>
        <name>substrate</name>
    </ligand>
</feature>
<dbReference type="InterPro" id="IPR001509">
    <property type="entry name" value="Epimerase_deHydtase"/>
</dbReference>
<dbReference type="Pfam" id="PF01370">
    <property type="entry name" value="Epimerase"/>
    <property type="match status" value="1"/>
</dbReference>
<dbReference type="HOGENOM" id="CLU_007383_1_3_4"/>
<evidence type="ECO:0000259" key="5">
    <source>
        <dbReference type="Pfam" id="PF01370"/>
    </source>
</evidence>
<dbReference type="InterPro" id="IPR011912">
    <property type="entry name" value="Heptose_epim"/>
</dbReference>
<feature type="active site" description="Proton acceptor" evidence="4">
    <location>
        <position position="179"/>
    </location>
</feature>
<evidence type="ECO:0000256" key="2">
    <source>
        <dbReference type="ARBA" id="ARBA00023235"/>
    </source>
</evidence>
<feature type="binding site" evidence="4">
    <location>
        <begin position="31"/>
        <end position="32"/>
    </location>
    <ligand>
        <name>NADP(+)</name>
        <dbReference type="ChEBI" id="CHEBI:58349"/>
    </ligand>
</feature>
<dbReference type="CDD" id="cd05248">
    <property type="entry name" value="ADP_GME_SDR_e"/>
    <property type="match status" value="1"/>
</dbReference>
<feature type="binding site" evidence="4">
    <location>
        <position position="216"/>
    </location>
    <ligand>
        <name>substrate</name>
    </ligand>
</feature>
<keyword evidence="7" id="KW-1185">Reference proteome</keyword>
<feature type="domain" description="NAD-dependent epimerase/dehydratase" evidence="5">
    <location>
        <begin position="3"/>
        <end position="244"/>
    </location>
</feature>
<feature type="binding site" evidence="4">
    <location>
        <position position="179"/>
    </location>
    <ligand>
        <name>NADP(+)</name>
        <dbReference type="ChEBI" id="CHEBI:58349"/>
    </ligand>
</feature>
<evidence type="ECO:0000256" key="3">
    <source>
        <dbReference type="ARBA" id="ARBA00023277"/>
    </source>
</evidence>
<feature type="binding site" evidence="4">
    <location>
        <position position="147"/>
    </location>
    <ligand>
        <name>NADP(+)</name>
        <dbReference type="ChEBI" id="CHEBI:58349"/>
    </ligand>
</feature>
<name>C3X8M0_OXAFO</name>
<dbReference type="OrthoDB" id="9803010at2"/>
<dbReference type="STRING" id="847.BRW83_1665"/>
<dbReference type="Gene3D" id="3.40.50.720">
    <property type="entry name" value="NAD(P)-binding Rossmann-like Domain"/>
    <property type="match status" value="1"/>
</dbReference>
<feature type="binding site" evidence="4">
    <location>
        <position position="92"/>
    </location>
    <ligand>
        <name>NADP(+)</name>
        <dbReference type="ChEBI" id="CHEBI:58349"/>
    </ligand>
</feature>
<feature type="binding site" evidence="4">
    <location>
        <position position="53"/>
    </location>
    <ligand>
        <name>NADP(+)</name>
        <dbReference type="ChEBI" id="CHEBI:58349"/>
    </ligand>
</feature>
<dbReference type="UniPathway" id="UPA00356">
    <property type="reaction ID" value="UER00440"/>
</dbReference>
<dbReference type="Proteomes" id="UP000005089">
    <property type="component" value="Unassembled WGS sequence"/>
</dbReference>
<feature type="binding site" evidence="4">
    <location>
        <position position="188"/>
    </location>
    <ligand>
        <name>substrate</name>
    </ligand>
</feature>
<feature type="binding site" evidence="4">
    <location>
        <position position="281"/>
    </location>
    <ligand>
        <name>substrate</name>
    </ligand>
</feature>
<evidence type="ECO:0000256" key="4">
    <source>
        <dbReference type="HAMAP-Rule" id="MF_01601"/>
    </source>
</evidence>
<feature type="binding site" evidence="4">
    <location>
        <begin position="10"/>
        <end position="11"/>
    </location>
    <ligand>
        <name>NADP(+)</name>
        <dbReference type="ChEBI" id="CHEBI:58349"/>
    </ligand>
</feature>
<gene>
    <name evidence="6" type="primary">rfaD</name>
    <name evidence="4" type="synonym">hldD</name>
    <name evidence="6" type="ORF">OFBG_00574</name>
</gene>
<dbReference type="GO" id="GO:0097171">
    <property type="term" value="P:ADP-L-glycero-beta-D-manno-heptose biosynthetic process"/>
    <property type="evidence" value="ECO:0007669"/>
    <property type="project" value="UniProtKB-UniPathway"/>
</dbReference>
<dbReference type="Gene3D" id="3.90.25.10">
    <property type="entry name" value="UDP-galactose 4-epimerase, domain 1"/>
    <property type="match status" value="1"/>
</dbReference>
<feature type="binding site" evidence="4">
    <location>
        <begin position="75"/>
        <end position="79"/>
    </location>
    <ligand>
        <name>NADP(+)</name>
        <dbReference type="ChEBI" id="CHEBI:58349"/>
    </ligand>
</feature>
<reference evidence="6 7" key="1">
    <citation type="submission" date="2009-02" db="EMBL/GenBank/DDBJ databases">
        <title>The Genome Sequence of Oxalobacter formigenes OXCC13.</title>
        <authorList>
            <consortium name="The Broad Institute Genome Sequencing Platform"/>
            <person name="Ward D."/>
            <person name="Young S.K."/>
            <person name="Kodira C.D."/>
            <person name="Zeng Q."/>
            <person name="Koehrsen M."/>
            <person name="Alvarado L."/>
            <person name="Berlin A."/>
            <person name="Borenstein D."/>
            <person name="Chen Z."/>
            <person name="Engels R."/>
            <person name="Freedman E."/>
            <person name="Gellesch M."/>
            <person name="Goldberg J."/>
            <person name="Griggs A."/>
            <person name="Gujja S."/>
            <person name="Heiman D."/>
            <person name="Hepburn T."/>
            <person name="Howarth C."/>
            <person name="Jen D."/>
            <person name="Larson L."/>
            <person name="Lewis B."/>
            <person name="Mehta T."/>
            <person name="Park D."/>
            <person name="Pearson M."/>
            <person name="Roberts A."/>
            <person name="Saif S."/>
            <person name="Shea T."/>
            <person name="Shenoy N."/>
            <person name="Sisk P."/>
            <person name="Stolte C."/>
            <person name="Sykes S."/>
            <person name="Walk T."/>
            <person name="White J."/>
            <person name="Yandava C."/>
            <person name="Allison M.J."/>
            <person name="Lander E."/>
            <person name="Nusbaum C."/>
            <person name="Galagan J."/>
            <person name="Birren B."/>
        </authorList>
    </citation>
    <scope>NUCLEOTIDE SEQUENCE [LARGE SCALE GENOMIC DNA]</scope>
    <source>
        <strain evidence="6 7">OXCC13</strain>
    </source>
</reference>
<feature type="active site" description="Proton acceptor" evidence="4">
    <location>
        <position position="143"/>
    </location>
</feature>
<keyword evidence="1 4" id="KW-0521">NADP</keyword>
<comment type="subunit">
    <text evidence="4">Homopentamer.</text>
</comment>
<feature type="binding site" evidence="4">
    <location>
        <position position="38"/>
    </location>
    <ligand>
        <name>NADP(+)</name>
        <dbReference type="ChEBI" id="CHEBI:58349"/>
    </ligand>
</feature>
<proteinExistence type="inferred from homology"/>
<keyword evidence="3 4" id="KW-0119">Carbohydrate metabolism</keyword>
<dbReference type="RefSeq" id="WP_005880103.1">
    <property type="nucleotide sequence ID" value="NZ_CP019430.1"/>
</dbReference>
<evidence type="ECO:0000256" key="1">
    <source>
        <dbReference type="ARBA" id="ARBA00022857"/>
    </source>
</evidence>
<feature type="binding site" evidence="4">
    <location>
        <position position="170"/>
    </location>
    <ligand>
        <name>substrate</name>
    </ligand>
</feature>
<comment type="domain">
    <text evidence="4">Contains a large N-terminal NADP-binding domain, and a smaller C-terminal substrate-binding domain.</text>
</comment>
<feature type="binding site" evidence="4">
    <location>
        <position position="181"/>
    </location>
    <ligand>
        <name>substrate</name>
    </ligand>
</feature>
<comment type="cofactor">
    <cofactor evidence="4">
        <name>NADP(+)</name>
        <dbReference type="ChEBI" id="CHEBI:58349"/>
    </cofactor>
    <text evidence="4">Binds 1 NADP(+) per subunit.</text>
</comment>
<organism evidence="6 7">
    <name type="scientific">Oxalobacter formigenes OXCC13</name>
    <dbReference type="NCBI Taxonomy" id="556269"/>
    <lineage>
        <taxon>Bacteria</taxon>
        <taxon>Pseudomonadati</taxon>
        <taxon>Pseudomonadota</taxon>
        <taxon>Betaproteobacteria</taxon>
        <taxon>Burkholderiales</taxon>
        <taxon>Oxalobacteraceae</taxon>
        <taxon>Oxalobacter</taxon>
    </lineage>
</organism>
<comment type="pathway">
    <text evidence="4">Nucleotide-sugar biosynthesis; ADP-L-glycero-beta-D-manno-heptose biosynthesis; ADP-L-glycero-beta-D-manno-heptose from D-glycero-beta-D-manno-heptose 7-phosphate: step 4/4.</text>
</comment>
<dbReference type="HAMAP" id="MF_01601">
    <property type="entry name" value="Heptose_epimerase"/>
    <property type="match status" value="1"/>
</dbReference>
<dbReference type="GO" id="GO:0008712">
    <property type="term" value="F:ADP-glyceromanno-heptose 6-epimerase activity"/>
    <property type="evidence" value="ECO:0007669"/>
    <property type="project" value="UniProtKB-UniRule"/>
</dbReference>
<protein>
    <recommendedName>
        <fullName evidence="4">ADP-L-glycero-D-manno-heptose-6-epimerase</fullName>
        <ecNumber evidence="4">5.1.3.20</ecNumber>
    </recommendedName>
    <alternativeName>
        <fullName evidence="4">ADP-L-glycero-beta-D-manno-heptose-6-epimerase</fullName>
        <shortName evidence="4">ADP-glyceromanno-heptose 6-epimerase</shortName>
        <shortName evidence="4">ADP-hep 6-epimerase</shortName>
        <shortName evidence="4">AGME</shortName>
    </alternativeName>
</protein>
<comment type="similarity">
    <text evidence="4">Belongs to the NAD(P)-dependent epimerase/dehydratase family. HldD subfamily.</text>
</comment>
<evidence type="ECO:0000313" key="6">
    <source>
        <dbReference type="EMBL" id="EEO29546.1"/>
    </source>
</evidence>
<sequence length="336" mass="38385">MYIVTGGAGFIGSAMIWKLNEENIDDILVVDNLASSEKWRNLVNRRYTDYMHRDEFRKMLDANRLPPKVEGIIHMGACSATTERNVDFLMQNNVKYSELLCRCAMDRGIRFINASSAATYGDGSLGFSDDISTTVQLKPLNAYGYSKQLFDLWAYRERRLDSIASVKFFNVYGPNEYHKGDMKSVIAKVFGDIMKGLPIRLFKSDRPEYGDGESTRDFVYVKDCVNVLYWLLQNPQANGVLNIGSGKARTWNDLARAVYAAMGKDPVIEYFEMPEALKGKYQYFTQADMGWLKRLECDVPFHSLEEGVADYVKNYMMQDDPYLEQSTITGREISRG</sequence>
<feature type="binding site" evidence="4">
    <location>
        <position position="171"/>
    </location>
    <ligand>
        <name>NADP(+)</name>
        <dbReference type="ChEBI" id="CHEBI:58349"/>
    </ligand>
</feature>
<dbReference type="AlphaFoldDB" id="C3X8M0"/>
<dbReference type="EMBL" id="GG658170">
    <property type="protein sequence ID" value="EEO29546.1"/>
    <property type="molecule type" value="Genomic_DNA"/>
</dbReference>